<evidence type="ECO:0000256" key="1">
    <source>
        <dbReference type="SAM" id="MobiDB-lite"/>
    </source>
</evidence>
<dbReference type="EMBL" id="FNUZ01000001">
    <property type="protein sequence ID" value="SEF50635.1"/>
    <property type="molecule type" value="Genomic_DNA"/>
</dbReference>
<organism evidence="2 3">
    <name type="scientific">Thalassococcus halodurans</name>
    <dbReference type="NCBI Taxonomy" id="373675"/>
    <lineage>
        <taxon>Bacteria</taxon>
        <taxon>Pseudomonadati</taxon>
        <taxon>Pseudomonadota</taxon>
        <taxon>Alphaproteobacteria</taxon>
        <taxon>Rhodobacterales</taxon>
        <taxon>Roseobacteraceae</taxon>
        <taxon>Thalassococcus</taxon>
    </lineage>
</organism>
<evidence type="ECO:0008006" key="4">
    <source>
        <dbReference type="Google" id="ProtNLM"/>
    </source>
</evidence>
<proteinExistence type="predicted"/>
<evidence type="ECO:0000313" key="2">
    <source>
        <dbReference type="EMBL" id="SEF50635.1"/>
    </source>
</evidence>
<evidence type="ECO:0000313" key="3">
    <source>
        <dbReference type="Proteomes" id="UP000236752"/>
    </source>
</evidence>
<keyword evidence="3" id="KW-1185">Reference proteome</keyword>
<accession>A0A1H5SJF6</accession>
<feature type="region of interest" description="Disordered" evidence="1">
    <location>
        <begin position="53"/>
        <end position="83"/>
    </location>
</feature>
<sequence length="167" mass="17378">MRNSFVCLLLALPIAGCGTGPFQVKPPLENTEAAQPAVAVEPSEETVEEVRSAVRPPQNARTVEEFDTTTAEERVEAAAPATGGRSLGTTIASLGDPTKAGFWLETPLVDAPAKGRVVFPGSGKSAQVDLIPIDAPDGAGSRISLAAMRLIEAPLTDLPTIEVYIEG</sequence>
<name>A0A1H5SJF6_9RHOB</name>
<dbReference type="Proteomes" id="UP000236752">
    <property type="component" value="Unassembled WGS sequence"/>
</dbReference>
<gene>
    <name evidence="2" type="ORF">SAMN04488045_0256</name>
</gene>
<dbReference type="AlphaFoldDB" id="A0A1H5SJF6"/>
<dbReference type="OrthoDB" id="7871639at2"/>
<reference evidence="2 3" key="1">
    <citation type="submission" date="2016-10" db="EMBL/GenBank/DDBJ databases">
        <authorList>
            <person name="de Groot N.N."/>
        </authorList>
    </citation>
    <scope>NUCLEOTIDE SEQUENCE [LARGE SCALE GENOMIC DNA]</scope>
    <source>
        <strain evidence="2 3">DSM 26915</strain>
    </source>
</reference>
<protein>
    <recommendedName>
        <fullName evidence="4">D-galactarate dehydratase</fullName>
    </recommendedName>
</protein>
<dbReference type="RefSeq" id="WP_103908666.1">
    <property type="nucleotide sequence ID" value="NZ_FNUZ01000001.1"/>
</dbReference>